<proteinExistence type="predicted"/>
<keyword evidence="2" id="KW-0732">Signal</keyword>
<dbReference type="OrthoDB" id="64736at2759"/>
<reference evidence="6 7" key="1">
    <citation type="journal article" date="2018" name="PLoS Pathog.">
        <title>Evolution of structural diversity of trichothecenes, a family of toxins produced by plant pathogenic and entomopathogenic fungi.</title>
        <authorList>
            <person name="Proctor R.H."/>
            <person name="McCormick S.P."/>
            <person name="Kim H.S."/>
            <person name="Cardoza R.E."/>
            <person name="Stanley A.M."/>
            <person name="Lindo L."/>
            <person name="Kelly A."/>
            <person name="Brown D.W."/>
            <person name="Lee T."/>
            <person name="Vaughan M.M."/>
            <person name="Alexander N.J."/>
            <person name="Busman M."/>
            <person name="Gutierrez S."/>
        </authorList>
    </citation>
    <scope>NUCLEOTIDE SEQUENCE [LARGE SCALE GENOMIC DNA]</scope>
    <source>
        <strain evidence="6 7">IBT 40837</strain>
    </source>
</reference>
<dbReference type="STRING" id="490622.A0A395NZ40"/>
<accession>A0A395NZ40</accession>
<dbReference type="SUPFAM" id="SSF51445">
    <property type="entry name" value="(Trans)glycosidases"/>
    <property type="match status" value="1"/>
</dbReference>
<evidence type="ECO:0000256" key="2">
    <source>
        <dbReference type="SAM" id="SignalP"/>
    </source>
</evidence>
<evidence type="ECO:0000259" key="3">
    <source>
        <dbReference type="Pfam" id="PF05089"/>
    </source>
</evidence>
<evidence type="ECO:0000259" key="5">
    <source>
        <dbReference type="Pfam" id="PF12972"/>
    </source>
</evidence>
<dbReference type="PANTHER" id="PTHR12872">
    <property type="entry name" value="ALPHA-N-ACETYLGLUCOSAMINIDASE"/>
    <property type="match status" value="1"/>
</dbReference>
<keyword evidence="1" id="KW-0378">Hydrolase</keyword>
<dbReference type="PANTHER" id="PTHR12872:SF1">
    <property type="entry name" value="ALPHA-N-ACETYLGLUCOSAMINIDASE"/>
    <property type="match status" value="1"/>
</dbReference>
<name>A0A395NZ40_TRIAR</name>
<dbReference type="Gene3D" id="3.30.379.10">
    <property type="entry name" value="Chitobiase/beta-hexosaminidase domain 2-like"/>
    <property type="match status" value="1"/>
</dbReference>
<dbReference type="Pfam" id="PF12972">
    <property type="entry name" value="NAGLU_C"/>
    <property type="match status" value="1"/>
</dbReference>
<evidence type="ECO:0000256" key="1">
    <source>
        <dbReference type="ARBA" id="ARBA00022801"/>
    </source>
</evidence>
<dbReference type="InterPro" id="IPR024240">
    <property type="entry name" value="NAGLU_N"/>
</dbReference>
<dbReference type="Proteomes" id="UP000266272">
    <property type="component" value="Unassembled WGS sequence"/>
</dbReference>
<dbReference type="Pfam" id="PF05089">
    <property type="entry name" value="NAGLU"/>
    <property type="match status" value="1"/>
</dbReference>
<dbReference type="Gene3D" id="1.20.120.670">
    <property type="entry name" value="N-acetyl-b-d-glucoasminidase"/>
    <property type="match status" value="1"/>
</dbReference>
<evidence type="ECO:0000313" key="6">
    <source>
        <dbReference type="EMBL" id="RFU81352.1"/>
    </source>
</evidence>
<dbReference type="EMBL" id="PXOA01000056">
    <property type="protein sequence ID" value="RFU81352.1"/>
    <property type="molecule type" value="Genomic_DNA"/>
</dbReference>
<evidence type="ECO:0000313" key="7">
    <source>
        <dbReference type="Proteomes" id="UP000266272"/>
    </source>
</evidence>
<dbReference type="InterPro" id="IPR007781">
    <property type="entry name" value="NAGLU"/>
</dbReference>
<dbReference type="InterPro" id="IPR024733">
    <property type="entry name" value="NAGLU_tim-barrel"/>
</dbReference>
<dbReference type="InterPro" id="IPR024732">
    <property type="entry name" value="NAGLU_C"/>
</dbReference>
<dbReference type="InterPro" id="IPR017853">
    <property type="entry name" value="GH"/>
</dbReference>
<dbReference type="Pfam" id="PF12971">
    <property type="entry name" value="NAGLU_N"/>
    <property type="match status" value="1"/>
</dbReference>
<dbReference type="GO" id="GO:0016787">
    <property type="term" value="F:hydrolase activity"/>
    <property type="evidence" value="ECO:0007669"/>
    <property type="project" value="UniProtKB-KW"/>
</dbReference>
<keyword evidence="7" id="KW-1185">Reference proteome</keyword>
<feature type="domain" description="Alpha-N-acetylglucosaminidase C-terminal" evidence="5">
    <location>
        <begin position="473"/>
        <end position="728"/>
    </location>
</feature>
<protein>
    <submittedName>
        <fullName evidence="6">Alpha-n-acetylglucosaminidase</fullName>
    </submittedName>
</protein>
<dbReference type="Gene3D" id="3.20.20.80">
    <property type="entry name" value="Glycosidases"/>
    <property type="match status" value="1"/>
</dbReference>
<dbReference type="InterPro" id="IPR029018">
    <property type="entry name" value="Hex-like_dom2"/>
</dbReference>
<dbReference type="AlphaFoldDB" id="A0A395NZ40"/>
<feature type="chain" id="PRO_5017407336" evidence="2">
    <location>
        <begin position="20"/>
        <end position="751"/>
    </location>
</feature>
<sequence length="751" mass="84592">MRVFNSCVWLLSAIGAVAASHSSSTAGVESLVKRRLPNHVDSFEFALAPSSHGSTLTNDSYTVSSTKNGKVRIEGTTTSALLSGLHKYLSDVVNVDIWWYIGSQLDQAPKHLPQLKSPLKGTSVVPYRYHWNTVTTSYTSAFWSWEDWETQLDWMALRGVNLALAWIGVEKIFIDVFNDIGLNKDEINSFISGPAFLAWQHFGNIQGSWGGSMPDSWVEDQFALQLKILDRMKELGITPILPAFPGFVPRNISRVFPGVSLSTSPLWEHFAEDLSADTYINPFDPHFAQLQKLFINKQQELYGNVTKFWTLDQFNENQPLSGDLGYLRNVSHNTWTALKAADPNAVWVMQGWLFSADSTFWTNDRIEAFLGGITENSDMLLLDLFAESAPQWQRTNSFYGKPWIWCELHDYGGNMGLYGQIENVTINSMDAVRNSSSLVGFGLTMEGQEGNEIMYDLLLDQAWSSKPIDTETYFHDWVSARYGTKNVKSLYTGWELLRPTVFNNTNLTVNAVPKSILELVPNINGLLGRVGRHGTTITYDPAVMVEAWTELFKAGLQDIKLFNNPAYQYDLVDWTRQVLVNNFDGLYKDLVVAYNHSASSSQIRSRGTKLIALLKTLDAVLSTNENFQLAPWINAARAGSPSSANFLEYNARNQITLWGPLGEIEDYASKQWSGLVGSYYVGRWEQFIDYLATTKHTNYNQTTFYKKLQAWEIQWGNQVSGKKPKTASTGPSEVRAVLETTVKSWGSFFNL</sequence>
<feature type="signal peptide" evidence="2">
    <location>
        <begin position="1"/>
        <end position="19"/>
    </location>
</feature>
<comment type="caution">
    <text evidence="6">The sequence shown here is derived from an EMBL/GenBank/DDBJ whole genome shotgun (WGS) entry which is preliminary data.</text>
</comment>
<feature type="domain" description="Alpha-N-acetylglucosaminidase N-terminal" evidence="4">
    <location>
        <begin position="27"/>
        <end position="113"/>
    </location>
</feature>
<evidence type="ECO:0000259" key="4">
    <source>
        <dbReference type="Pfam" id="PF12971"/>
    </source>
</evidence>
<organism evidence="6 7">
    <name type="scientific">Trichoderma arundinaceum</name>
    <dbReference type="NCBI Taxonomy" id="490622"/>
    <lineage>
        <taxon>Eukaryota</taxon>
        <taxon>Fungi</taxon>
        <taxon>Dikarya</taxon>
        <taxon>Ascomycota</taxon>
        <taxon>Pezizomycotina</taxon>
        <taxon>Sordariomycetes</taxon>
        <taxon>Hypocreomycetidae</taxon>
        <taxon>Hypocreales</taxon>
        <taxon>Hypocreaceae</taxon>
        <taxon>Trichoderma</taxon>
    </lineage>
</organism>
<gene>
    <name evidence="6" type="ORF">TARUN_869</name>
</gene>
<feature type="domain" description="Alpha-N-acetylglucosaminidase tim-barrel" evidence="3">
    <location>
        <begin position="128"/>
        <end position="464"/>
    </location>
</feature>